<dbReference type="EMBL" id="JACHIR010000001">
    <property type="protein sequence ID" value="MBB5891408.1"/>
    <property type="molecule type" value="Genomic_DNA"/>
</dbReference>
<organism evidence="1 2">
    <name type="scientific">Kutzneria kofuensis</name>
    <dbReference type="NCBI Taxonomy" id="103725"/>
    <lineage>
        <taxon>Bacteria</taxon>
        <taxon>Bacillati</taxon>
        <taxon>Actinomycetota</taxon>
        <taxon>Actinomycetes</taxon>
        <taxon>Pseudonocardiales</taxon>
        <taxon>Pseudonocardiaceae</taxon>
        <taxon>Kutzneria</taxon>
    </lineage>
</organism>
<sequence>MIVDVDGNVVETIRIEGADRSIEFRVTVVGGERLLFAVVGDFDDEFIDARISMAPGSGDIPVRVMLWALDYARGNF</sequence>
<dbReference type="AlphaFoldDB" id="A0A7W9KFW9"/>
<protein>
    <submittedName>
        <fullName evidence="1">Uncharacterized protein</fullName>
    </submittedName>
</protein>
<proteinExistence type="predicted"/>
<dbReference type="Proteomes" id="UP000585638">
    <property type="component" value="Unassembled WGS sequence"/>
</dbReference>
<comment type="caution">
    <text evidence="1">The sequence shown here is derived from an EMBL/GenBank/DDBJ whole genome shotgun (WGS) entry which is preliminary data.</text>
</comment>
<keyword evidence="2" id="KW-1185">Reference proteome</keyword>
<evidence type="ECO:0000313" key="2">
    <source>
        <dbReference type="Proteomes" id="UP000585638"/>
    </source>
</evidence>
<accession>A0A7W9KFW9</accession>
<dbReference type="RefSeq" id="WP_184861487.1">
    <property type="nucleotide sequence ID" value="NZ_BAAAWY010000053.1"/>
</dbReference>
<evidence type="ECO:0000313" key="1">
    <source>
        <dbReference type="EMBL" id="MBB5891408.1"/>
    </source>
</evidence>
<gene>
    <name evidence="1" type="ORF">BJ998_002604</name>
</gene>
<reference evidence="1 2" key="1">
    <citation type="submission" date="2020-08" db="EMBL/GenBank/DDBJ databases">
        <title>Sequencing the genomes of 1000 actinobacteria strains.</title>
        <authorList>
            <person name="Klenk H.-P."/>
        </authorList>
    </citation>
    <scope>NUCLEOTIDE SEQUENCE [LARGE SCALE GENOMIC DNA]</scope>
    <source>
        <strain evidence="1 2">DSM 43851</strain>
    </source>
</reference>
<name>A0A7W9KFW9_9PSEU</name>